<evidence type="ECO:0000313" key="10">
    <source>
        <dbReference type="Proteomes" id="UP001148125"/>
    </source>
</evidence>
<dbReference type="EMBL" id="JAOTPO010000028">
    <property type="protein sequence ID" value="MDE5416182.1"/>
    <property type="molecule type" value="Genomic_DNA"/>
</dbReference>
<feature type="transmembrane region" description="Helical" evidence="7">
    <location>
        <begin position="245"/>
        <end position="266"/>
    </location>
</feature>
<dbReference type="InterPro" id="IPR000515">
    <property type="entry name" value="MetI-like"/>
</dbReference>
<dbReference type="NCBIfam" id="TIGR01097">
    <property type="entry name" value="PhnE"/>
    <property type="match status" value="1"/>
</dbReference>
<accession>A0ABT5VL53</accession>
<dbReference type="SUPFAM" id="SSF161098">
    <property type="entry name" value="MetI-like"/>
    <property type="match status" value="1"/>
</dbReference>
<dbReference type="PROSITE" id="PS50928">
    <property type="entry name" value="ABC_TM1"/>
    <property type="match status" value="1"/>
</dbReference>
<feature type="transmembrane region" description="Helical" evidence="7">
    <location>
        <begin position="132"/>
        <end position="155"/>
    </location>
</feature>
<proteinExistence type="inferred from homology"/>
<dbReference type="Gene3D" id="1.10.3720.10">
    <property type="entry name" value="MetI-like"/>
    <property type="match status" value="1"/>
</dbReference>
<sequence length="271" mass="29062">MHNKMNSNKNLNKLMPKRFKRPSLLAWIGWVIFFSFIIMGVNNANITLDRLGNGVLNMGKFVGNAFPPDASRIGPIMQRILETFEIALVGTAIGVVLSLPIAVLAATNTSPHPVIRSAVRSIVSTLRTIPDLIWALIFVISVGLGPLAGILTIAVDTIGFCARFFSERIEEIDKGPSQALESTGASRFGIIAGSVIPIGFPSFVGTSLYAVEKAIRSAVILGLVGAGGIGVELNTAMSLRRFDEALMIIILILIIVIAVEQISTAIRKKVI</sequence>
<evidence type="ECO:0000256" key="6">
    <source>
        <dbReference type="ARBA" id="ARBA00023136"/>
    </source>
</evidence>
<dbReference type="RefSeq" id="WP_275120772.1">
    <property type="nucleotide sequence ID" value="NZ_JAOTPO010000028.1"/>
</dbReference>
<dbReference type="InterPro" id="IPR035906">
    <property type="entry name" value="MetI-like_sf"/>
</dbReference>
<dbReference type="CDD" id="cd06261">
    <property type="entry name" value="TM_PBP2"/>
    <property type="match status" value="1"/>
</dbReference>
<keyword evidence="2 7" id="KW-0813">Transport</keyword>
<evidence type="ECO:0000256" key="2">
    <source>
        <dbReference type="ARBA" id="ARBA00022448"/>
    </source>
</evidence>
<keyword evidence="6 7" id="KW-0472">Membrane</keyword>
<dbReference type="Proteomes" id="UP001148125">
    <property type="component" value="Unassembled WGS sequence"/>
</dbReference>
<name>A0ABT5VL53_9BACI</name>
<evidence type="ECO:0000256" key="3">
    <source>
        <dbReference type="ARBA" id="ARBA00022475"/>
    </source>
</evidence>
<evidence type="ECO:0000256" key="7">
    <source>
        <dbReference type="RuleBase" id="RU363032"/>
    </source>
</evidence>
<comment type="caution">
    <text evidence="9">The sequence shown here is derived from an EMBL/GenBank/DDBJ whole genome shotgun (WGS) entry which is preliminary data.</text>
</comment>
<keyword evidence="3" id="KW-1003">Cell membrane</keyword>
<evidence type="ECO:0000256" key="5">
    <source>
        <dbReference type="ARBA" id="ARBA00022989"/>
    </source>
</evidence>
<keyword evidence="10" id="KW-1185">Reference proteome</keyword>
<keyword evidence="4 7" id="KW-0812">Transmembrane</keyword>
<feature type="transmembrane region" description="Helical" evidence="7">
    <location>
        <begin position="21"/>
        <end position="41"/>
    </location>
</feature>
<keyword evidence="5 7" id="KW-1133">Transmembrane helix</keyword>
<organism evidence="9 10">
    <name type="scientific">Alkalihalobacterium chitinilyticum</name>
    <dbReference type="NCBI Taxonomy" id="2980103"/>
    <lineage>
        <taxon>Bacteria</taxon>
        <taxon>Bacillati</taxon>
        <taxon>Bacillota</taxon>
        <taxon>Bacilli</taxon>
        <taxon>Bacillales</taxon>
        <taxon>Bacillaceae</taxon>
        <taxon>Alkalihalobacterium</taxon>
    </lineage>
</organism>
<reference evidence="9" key="1">
    <citation type="submission" date="2024-05" db="EMBL/GenBank/DDBJ databases">
        <title>Alkalihalobacillus sp. strain MEB203 novel alkaliphilic bacterium from Lonar Lake, India.</title>
        <authorList>
            <person name="Joshi A."/>
            <person name="Thite S."/>
            <person name="Mengade P."/>
        </authorList>
    </citation>
    <scope>NUCLEOTIDE SEQUENCE</scope>
    <source>
        <strain evidence="9">MEB 203</strain>
    </source>
</reference>
<evidence type="ECO:0000313" key="9">
    <source>
        <dbReference type="EMBL" id="MDE5416182.1"/>
    </source>
</evidence>
<evidence type="ECO:0000256" key="1">
    <source>
        <dbReference type="ARBA" id="ARBA00004651"/>
    </source>
</evidence>
<feature type="transmembrane region" description="Helical" evidence="7">
    <location>
        <begin position="218"/>
        <end position="239"/>
    </location>
</feature>
<gene>
    <name evidence="9" type="primary">phnE</name>
    <name evidence="9" type="ORF">N7Z68_23035</name>
</gene>
<evidence type="ECO:0000259" key="8">
    <source>
        <dbReference type="PROSITE" id="PS50928"/>
    </source>
</evidence>
<feature type="domain" description="ABC transmembrane type-1" evidence="8">
    <location>
        <begin position="80"/>
        <end position="263"/>
    </location>
</feature>
<comment type="subcellular location">
    <subcellularLocation>
        <location evidence="1 7">Cell membrane</location>
        <topology evidence="1 7">Multi-pass membrane protein</topology>
    </subcellularLocation>
</comment>
<dbReference type="Pfam" id="PF00528">
    <property type="entry name" value="BPD_transp_1"/>
    <property type="match status" value="1"/>
</dbReference>
<comment type="similarity">
    <text evidence="7">Belongs to the binding-protein-dependent transport system permease family.</text>
</comment>
<dbReference type="InterPro" id="IPR005769">
    <property type="entry name" value="PhnE/PtxC"/>
</dbReference>
<protein>
    <submittedName>
        <fullName evidence="9">Phosphonate ABC transporter, permease protein PhnE</fullName>
    </submittedName>
</protein>
<evidence type="ECO:0000256" key="4">
    <source>
        <dbReference type="ARBA" id="ARBA00022692"/>
    </source>
</evidence>
<dbReference type="PANTHER" id="PTHR30043:SF1">
    <property type="entry name" value="ABC TRANSPORT SYSTEM PERMEASE PROTEIN P69"/>
    <property type="match status" value="1"/>
</dbReference>
<feature type="transmembrane region" description="Helical" evidence="7">
    <location>
        <begin position="86"/>
        <end position="111"/>
    </location>
</feature>
<dbReference type="PANTHER" id="PTHR30043">
    <property type="entry name" value="PHOSPHONATES TRANSPORT SYSTEM PERMEASE PROTEIN"/>
    <property type="match status" value="1"/>
</dbReference>
<feature type="transmembrane region" description="Helical" evidence="7">
    <location>
        <begin position="188"/>
        <end position="211"/>
    </location>
</feature>